<comment type="caution">
    <text evidence="2">The sequence shown here is derived from an EMBL/GenBank/DDBJ whole genome shotgun (WGS) entry which is preliminary data.</text>
</comment>
<dbReference type="EMBL" id="BAAALF010000061">
    <property type="protein sequence ID" value="GAA1242755.1"/>
    <property type="molecule type" value="Genomic_DNA"/>
</dbReference>
<name>A0ABN1WAB7_9ACTN</name>
<dbReference type="Gene3D" id="3.30.230.10">
    <property type="match status" value="1"/>
</dbReference>
<keyword evidence="1" id="KW-1133">Transmembrane helix</keyword>
<evidence type="ECO:0000313" key="3">
    <source>
        <dbReference type="Proteomes" id="UP001500037"/>
    </source>
</evidence>
<accession>A0ABN1WAB7</accession>
<dbReference type="InterPro" id="IPR014721">
    <property type="entry name" value="Ribsml_uS5_D2-typ_fold_subgr"/>
</dbReference>
<reference evidence="2 3" key="1">
    <citation type="journal article" date="2019" name="Int. J. Syst. Evol. Microbiol.">
        <title>The Global Catalogue of Microorganisms (GCM) 10K type strain sequencing project: providing services to taxonomists for standard genome sequencing and annotation.</title>
        <authorList>
            <consortium name="The Broad Institute Genomics Platform"/>
            <consortium name="The Broad Institute Genome Sequencing Center for Infectious Disease"/>
            <person name="Wu L."/>
            <person name="Ma J."/>
        </authorList>
    </citation>
    <scope>NUCLEOTIDE SEQUENCE [LARGE SCALE GENOMIC DNA]</scope>
    <source>
        <strain evidence="2 3">JCM 13004</strain>
    </source>
</reference>
<organism evidence="2 3">
    <name type="scientific">Kitasatospora nipponensis</name>
    <dbReference type="NCBI Taxonomy" id="258049"/>
    <lineage>
        <taxon>Bacteria</taxon>
        <taxon>Bacillati</taxon>
        <taxon>Actinomycetota</taxon>
        <taxon>Actinomycetes</taxon>
        <taxon>Kitasatosporales</taxon>
        <taxon>Streptomycetaceae</taxon>
        <taxon>Kitasatospora</taxon>
    </lineage>
</organism>
<dbReference type="InterPro" id="IPR020568">
    <property type="entry name" value="Ribosomal_Su5_D2-typ_SF"/>
</dbReference>
<keyword evidence="1" id="KW-0812">Transmembrane</keyword>
<evidence type="ECO:0000313" key="2">
    <source>
        <dbReference type="EMBL" id="GAA1242755.1"/>
    </source>
</evidence>
<evidence type="ECO:0008006" key="4">
    <source>
        <dbReference type="Google" id="ProtNLM"/>
    </source>
</evidence>
<gene>
    <name evidence="2" type="ORF">GCM10009665_36940</name>
</gene>
<keyword evidence="3" id="KW-1185">Reference proteome</keyword>
<dbReference type="Proteomes" id="UP001500037">
    <property type="component" value="Unassembled WGS sequence"/>
</dbReference>
<feature type="transmembrane region" description="Helical" evidence="1">
    <location>
        <begin position="35"/>
        <end position="57"/>
    </location>
</feature>
<proteinExistence type="predicted"/>
<protein>
    <recommendedName>
        <fullName evidence="4">PDZ domain-containing protein</fullName>
    </recommendedName>
</protein>
<evidence type="ECO:0000256" key="1">
    <source>
        <dbReference type="SAM" id="Phobius"/>
    </source>
</evidence>
<dbReference type="SUPFAM" id="SSF54211">
    <property type="entry name" value="Ribosomal protein S5 domain 2-like"/>
    <property type="match status" value="1"/>
</dbReference>
<sequence length="287" mass="28865">MPVDPKPSAAVEPPADDRPSAAARLAAVLTVRRRALALCATVVAALVGVAFLAPLPFTKTEPGRTADVLGSYEDHQVITITGAAVRPTTGALRVTTISASLPNQSLSFTDALAGWVDPKVAILPREAVYPQGNPEKANQETSREMTQAQDSATTAALNYLHLSPDQVKVSIDLGDIGGPSGGQMISLGIIDKLVGDGHGGDLTGGRDIAGTGTISDDGTVGVVGGVALKTHGAAQAGATVFLLPRAECSEAQVNTPAGLRLVPVATLADALGALTALNGGGGTVPSC</sequence>
<keyword evidence="1" id="KW-0472">Membrane</keyword>